<evidence type="ECO:0000256" key="1">
    <source>
        <dbReference type="SAM" id="SignalP"/>
    </source>
</evidence>
<dbReference type="EMBL" id="JBHPEI010000053">
    <property type="protein sequence ID" value="MFC1800006.1"/>
    <property type="molecule type" value="Genomic_DNA"/>
</dbReference>
<dbReference type="NCBIfam" id="TIGR01451">
    <property type="entry name" value="B_ant_repeat"/>
    <property type="match status" value="3"/>
</dbReference>
<dbReference type="PANTHER" id="PTHR34819">
    <property type="entry name" value="LARGE CYSTEINE-RICH PERIPLASMIC PROTEIN OMCB"/>
    <property type="match status" value="1"/>
</dbReference>
<feature type="domain" description="DUF7507" evidence="2">
    <location>
        <begin position="825"/>
        <end position="920"/>
    </location>
</feature>
<evidence type="ECO:0000313" key="4">
    <source>
        <dbReference type="Proteomes" id="UP001594288"/>
    </source>
</evidence>
<dbReference type="InterPro" id="IPR055354">
    <property type="entry name" value="DUF7507"/>
</dbReference>
<name>A0ABV6YPK7_UNCEI</name>
<protein>
    <recommendedName>
        <fullName evidence="2">DUF7507 domain-containing protein</fullName>
    </recommendedName>
</protein>
<proteinExistence type="predicted"/>
<reference evidence="3 4" key="1">
    <citation type="submission" date="2024-09" db="EMBL/GenBank/DDBJ databases">
        <authorList>
            <person name="D'Angelo T."/>
        </authorList>
    </citation>
    <scope>NUCLEOTIDE SEQUENCE [LARGE SCALE GENOMIC DNA]</scope>
    <source>
        <strain evidence="3">SAG AM-311-F02</strain>
    </source>
</reference>
<feature type="domain" description="DUF7507" evidence="2">
    <location>
        <begin position="168"/>
        <end position="269"/>
    </location>
</feature>
<comment type="caution">
    <text evidence="3">The sequence shown here is derived from an EMBL/GenBank/DDBJ whole genome shotgun (WGS) entry which is preliminary data.</text>
</comment>
<evidence type="ECO:0000259" key="2">
    <source>
        <dbReference type="Pfam" id="PF24346"/>
    </source>
</evidence>
<evidence type="ECO:0000313" key="3">
    <source>
        <dbReference type="EMBL" id="MFC1800006.1"/>
    </source>
</evidence>
<organism evidence="3 4">
    <name type="scientific">Eiseniibacteriota bacterium</name>
    <dbReference type="NCBI Taxonomy" id="2212470"/>
    <lineage>
        <taxon>Bacteria</taxon>
        <taxon>Candidatus Eiseniibacteriota</taxon>
    </lineage>
</organism>
<dbReference type="Proteomes" id="UP001594288">
    <property type="component" value="Unassembled WGS sequence"/>
</dbReference>
<dbReference type="PANTHER" id="PTHR34819:SF3">
    <property type="entry name" value="CELL SURFACE PROTEIN"/>
    <property type="match status" value="1"/>
</dbReference>
<feature type="signal peptide" evidence="1">
    <location>
        <begin position="1"/>
        <end position="23"/>
    </location>
</feature>
<feature type="domain" description="DUF7507" evidence="2">
    <location>
        <begin position="604"/>
        <end position="679"/>
    </location>
</feature>
<dbReference type="InterPro" id="IPR047589">
    <property type="entry name" value="DUF11_rpt"/>
</dbReference>
<feature type="domain" description="DUF7507" evidence="2">
    <location>
        <begin position="383"/>
        <end position="481"/>
    </location>
</feature>
<dbReference type="InterPro" id="IPR051172">
    <property type="entry name" value="Chlamydia_OmcB"/>
</dbReference>
<feature type="chain" id="PRO_5046044655" description="DUF7507 domain-containing protein" evidence="1">
    <location>
        <begin position="24"/>
        <end position="949"/>
    </location>
</feature>
<accession>A0ABV6YPK7</accession>
<keyword evidence="4" id="KW-1185">Reference proteome</keyword>
<keyword evidence="1" id="KW-0732">Signal</keyword>
<gene>
    <name evidence="3" type="ORF">ACFL2Z_03740</name>
</gene>
<dbReference type="Pfam" id="PF24346">
    <property type="entry name" value="DUF7507"/>
    <property type="match status" value="4"/>
</dbReference>
<sequence length="949" mass="100109">MSILKLLVLGAMVLALTPVLALAETPPGCGGVGLDETLLPSGIYFHVGEQICYEAWLAINAPKCDMQDVEVRFWRPDDVPPNPLNICGSPGGNTLVSGLYISQGAAPIILDCASYPALDYTVQAEDIVIVEDIPAVVAYVCITGSQLVGPPSQPGQDAKAIPNFVLAPCIGVTKEACEYSKEGDEITYSICVKNCSDVAIPGGPVIPTTLYNVVVNDPMLGGDLAGFPSELAPGQEVCLDFPYTVTSGDMSPLENTVTASGEDFTGFEVIDTATESVTLLDPAINVIVECQGGADIGADATFLVTIENLGDVALEVTTDDARVGPYTIPAGGSQQETVTEGPMECPEICYTINIEGRIPADFCDLPNVLSDSASDCCPCICHPCIEVEKTVDCDISKVGDEVIYTIRIQNCGDIELTDVVVTDPHISGSPLAGFPSTLAVGSGWVSVDFPYTVVAGDDDGTDYPGAEMTNQAHVEATGLCGDAPEAVSDDSEVVTVYLVHPDFTVTKTCFSGPVQVGQTAEFEVYIDNIGDVPLDFTTDEAAIADFTLNPNTDFDQILTQGPATPPSECNTINVTAMIPQDGSWCDLTNSITKSSDDCCPVECNPCIEIEKSVDCDISKVGDEVIYTIRIQNCGDIDLTGVVVTDPHISDSPLDGFPTTLAVGSGWYPVDFPYTVEAGDEDPGIDFPDDIMTNMASVIADYACGDDVGTTDDDSDPVDVRLIDPSYTVDVTCQGGAEVGMDAGFDIRIDNTGDVPLVITTDDGSVDPGTILAGDFYETSVEVGPTECPEICYTLNAEGRIPSDLCDLPNVLPESDEDCCPCICTPCIEIEKIVDCDVSKVGDDVIYSIRIRNCGDTDLTGVVVTDPQISPDPLAGFPPTLAAGSGWTSADFTYTIVAGDEPGPVINTAHVVADYACGDDVGTTDDDSEPVEVNLIHPAFTVDKEHRYHH</sequence>